<dbReference type="SUPFAM" id="SSF54427">
    <property type="entry name" value="NTF2-like"/>
    <property type="match status" value="1"/>
</dbReference>
<sequence>MLGLRTIAARGAAARVPALLRQGLPGSALAQRSFSAGVSEADVLAVQSKWAAAIETISATHKDGGDFIQAAADAAGELYAYGHGDVLFKPTKAAAHQFRPTPEEAMSYFVGGANVADGYDEDGGFAINGGKGWAKCVYDNHNVVVKNDVAIAMGNYYFTCATTGEEAKVEYTFGYQRCDDGVVRIFLHHSSVPFAA</sequence>
<dbReference type="PIRSF" id="PIRSF028288">
    <property type="entry name" value="UCP028288"/>
    <property type="match status" value="1"/>
</dbReference>
<keyword evidence="2" id="KW-1185">Reference proteome</keyword>
<evidence type="ECO:0000313" key="2">
    <source>
        <dbReference type="Proteomes" id="UP001363151"/>
    </source>
</evidence>
<evidence type="ECO:0000313" key="1">
    <source>
        <dbReference type="EMBL" id="KAK7241945.1"/>
    </source>
</evidence>
<protein>
    <submittedName>
        <fullName evidence="1">Uncharacterized protein</fullName>
    </submittedName>
</protein>
<reference evidence="1 2" key="1">
    <citation type="submission" date="2024-03" db="EMBL/GenBank/DDBJ databases">
        <title>Aureococcus anophagefferens CCMP1851 and Kratosvirus quantuckense: Draft genome of a second virus-susceptible host strain in the model system.</title>
        <authorList>
            <person name="Chase E."/>
            <person name="Truchon A.R."/>
            <person name="Schepens W."/>
            <person name="Wilhelm S.W."/>
        </authorList>
    </citation>
    <scope>NUCLEOTIDE SEQUENCE [LARGE SCALE GENOMIC DNA]</scope>
    <source>
        <strain evidence="1 2">CCMP1851</strain>
    </source>
</reference>
<dbReference type="Gene3D" id="3.10.450.50">
    <property type="match status" value="1"/>
</dbReference>
<name>A0ABR1G0N9_AURAN</name>
<dbReference type="KEGG" id="aaf:AURANDRAFT_60103"/>
<dbReference type="InterPro" id="IPR032710">
    <property type="entry name" value="NTF2-like_dom_sf"/>
</dbReference>
<organism evidence="1 2">
    <name type="scientific">Aureococcus anophagefferens</name>
    <name type="common">Harmful bloom alga</name>
    <dbReference type="NCBI Taxonomy" id="44056"/>
    <lineage>
        <taxon>Eukaryota</taxon>
        <taxon>Sar</taxon>
        <taxon>Stramenopiles</taxon>
        <taxon>Ochrophyta</taxon>
        <taxon>Pelagophyceae</taxon>
        <taxon>Pelagomonadales</taxon>
        <taxon>Pelagomonadaceae</taxon>
        <taxon>Aureococcus</taxon>
    </lineage>
</organism>
<gene>
    <name evidence="1" type="ORF">SO694_00018042</name>
</gene>
<dbReference type="EMBL" id="JBBJCI010000151">
    <property type="protein sequence ID" value="KAK7241945.1"/>
    <property type="molecule type" value="Genomic_DNA"/>
</dbReference>
<proteinExistence type="predicted"/>
<dbReference type="Proteomes" id="UP001363151">
    <property type="component" value="Unassembled WGS sequence"/>
</dbReference>
<comment type="caution">
    <text evidence="1">The sequence shown here is derived from an EMBL/GenBank/DDBJ whole genome shotgun (WGS) entry which is preliminary data.</text>
</comment>
<dbReference type="InterPro" id="IPR016878">
    <property type="entry name" value="MICAH-like"/>
</dbReference>
<accession>A0ABR1G0N9</accession>